<dbReference type="Proteomes" id="UP001322481">
    <property type="component" value="Chromosome"/>
</dbReference>
<name>A0ABZ0VK95_9HYPH</name>
<evidence type="ECO:0000313" key="3">
    <source>
        <dbReference type="EMBL" id="WQB97879.1"/>
    </source>
</evidence>
<dbReference type="InterPro" id="IPR011042">
    <property type="entry name" value="6-blade_b-propeller_TolB-like"/>
</dbReference>
<dbReference type="PANTHER" id="PTHR10907">
    <property type="entry name" value="REGUCALCIN"/>
    <property type="match status" value="1"/>
</dbReference>
<dbReference type="Pfam" id="PF08450">
    <property type="entry name" value="SGL"/>
    <property type="match status" value="1"/>
</dbReference>
<keyword evidence="4" id="KW-1185">Reference proteome</keyword>
<dbReference type="Gene3D" id="2.120.10.30">
    <property type="entry name" value="TolB, C-terminal domain"/>
    <property type="match status" value="1"/>
</dbReference>
<feature type="domain" description="SMP-30/Gluconolactonase/LRE-like region" evidence="2">
    <location>
        <begin position="18"/>
        <end position="268"/>
    </location>
</feature>
<evidence type="ECO:0000256" key="1">
    <source>
        <dbReference type="ARBA" id="ARBA00008853"/>
    </source>
</evidence>
<evidence type="ECO:0000313" key="4">
    <source>
        <dbReference type="Proteomes" id="UP001322481"/>
    </source>
</evidence>
<dbReference type="InterPro" id="IPR005511">
    <property type="entry name" value="SMP-30"/>
</dbReference>
<dbReference type="PANTHER" id="PTHR10907:SF47">
    <property type="entry name" value="REGUCALCIN"/>
    <property type="match status" value="1"/>
</dbReference>
<dbReference type="PRINTS" id="PR01790">
    <property type="entry name" value="SMP30FAMILY"/>
</dbReference>
<dbReference type="InterPro" id="IPR013658">
    <property type="entry name" value="SGL"/>
</dbReference>
<comment type="similarity">
    <text evidence="1">Belongs to the SMP-30/CGR1 family.</text>
</comment>
<protein>
    <submittedName>
        <fullName evidence="3">SMP-30/gluconolactonase/LRE family protein</fullName>
    </submittedName>
</protein>
<dbReference type="SUPFAM" id="SSF63829">
    <property type="entry name" value="Calcium-dependent phosphotriesterase"/>
    <property type="match status" value="1"/>
</dbReference>
<proteinExistence type="inferred from homology"/>
<gene>
    <name evidence="3" type="ORF">U0R22_002018</name>
</gene>
<dbReference type="EMBL" id="CP139858">
    <property type="protein sequence ID" value="WQB97879.1"/>
    <property type="molecule type" value="Genomic_DNA"/>
</dbReference>
<evidence type="ECO:0000259" key="2">
    <source>
        <dbReference type="Pfam" id="PF08450"/>
    </source>
</evidence>
<reference evidence="3 4" key="1">
    <citation type="submission" date="2023-11" db="EMBL/GenBank/DDBJ databases">
        <authorList>
            <person name="Panchal A.K."/>
            <person name="Meaney J.S."/>
            <person name="Karas B.J."/>
            <person name="diCenzo G.C."/>
        </authorList>
    </citation>
    <scope>NUCLEOTIDE SEQUENCE [LARGE SCALE GENOMIC DNA]</scope>
    <source>
        <strain evidence="3 4">NZP2235</strain>
    </source>
</reference>
<sequence>MGSEEKQPGFMFDARDIVGESLLWDDNRKTLIWVDIIGRRIHQLDPVTRDHQSWQTPDLATSIGLRRDGGAIVGLRKDVALWDFAEAFRTIATIEPDSPDIRLNEGVVAPDGSFWVGTMENNIGADDSPRDISRDAGRIYRVDMAGIVEALSADRFGITNTMVWTADDTFITADTTKNQIFRYHWDRVRSRITERRPFFPDFPRGLPDGSCMDAEGYIWNCRVAGGGCVVRISPDGVLDRVVDLPCSWPTSCAFGGENFDILFVTSARFTMSERHLRANPQEGGLFAVRTGVRGAPTKRFG</sequence>
<organism evidence="3 4">
    <name type="scientific">Mesorhizobium huakuii</name>
    <dbReference type="NCBI Taxonomy" id="28104"/>
    <lineage>
        <taxon>Bacteria</taxon>
        <taxon>Pseudomonadati</taxon>
        <taxon>Pseudomonadota</taxon>
        <taxon>Alphaproteobacteria</taxon>
        <taxon>Hyphomicrobiales</taxon>
        <taxon>Phyllobacteriaceae</taxon>
        <taxon>Mesorhizobium</taxon>
    </lineage>
</organism>
<accession>A0ABZ0VK95</accession>